<name>A0ABD6ENX9_9BILA</name>
<comment type="caution">
    <text evidence="1">The sequence shown here is derived from an EMBL/GenBank/DDBJ whole genome shotgun (WGS) entry which is preliminary data.</text>
</comment>
<evidence type="ECO:0000313" key="2">
    <source>
        <dbReference type="Proteomes" id="UP001608902"/>
    </source>
</evidence>
<organism evidence="1 2">
    <name type="scientific">Gnathostoma spinigerum</name>
    <dbReference type="NCBI Taxonomy" id="75299"/>
    <lineage>
        <taxon>Eukaryota</taxon>
        <taxon>Metazoa</taxon>
        <taxon>Ecdysozoa</taxon>
        <taxon>Nematoda</taxon>
        <taxon>Chromadorea</taxon>
        <taxon>Rhabditida</taxon>
        <taxon>Spirurina</taxon>
        <taxon>Gnathostomatomorpha</taxon>
        <taxon>Gnathostomatoidea</taxon>
        <taxon>Gnathostomatidae</taxon>
        <taxon>Gnathostoma</taxon>
    </lineage>
</organism>
<sequence>MECDDTEKYCYRLDGIVYTIQGVITGCSPSTSRPICKSDGCRKESGILEPFGRFKGIVCCCSKDGCNDDAAVGAVR</sequence>
<dbReference type="Proteomes" id="UP001608902">
    <property type="component" value="Unassembled WGS sequence"/>
</dbReference>
<proteinExistence type="predicted"/>
<keyword evidence="2" id="KW-1185">Reference proteome</keyword>
<gene>
    <name evidence="1" type="ORF">AB6A40_007616</name>
</gene>
<dbReference type="EMBL" id="JBGFUD010006277">
    <property type="protein sequence ID" value="MFH4980907.1"/>
    <property type="molecule type" value="Genomic_DNA"/>
</dbReference>
<evidence type="ECO:0000313" key="1">
    <source>
        <dbReference type="EMBL" id="MFH4980907.1"/>
    </source>
</evidence>
<reference evidence="1 2" key="1">
    <citation type="submission" date="2024-08" db="EMBL/GenBank/DDBJ databases">
        <title>Gnathostoma spinigerum genome.</title>
        <authorList>
            <person name="Gonzalez-Bertolin B."/>
            <person name="Monzon S."/>
            <person name="Zaballos A."/>
            <person name="Jimenez P."/>
            <person name="Dekumyoy P."/>
            <person name="Varona S."/>
            <person name="Cuesta I."/>
            <person name="Sumanam S."/>
            <person name="Adisakwattana P."/>
            <person name="Gasser R.B."/>
            <person name="Hernandez-Gonzalez A."/>
            <person name="Young N.D."/>
            <person name="Perteguer M.J."/>
        </authorList>
    </citation>
    <scope>NUCLEOTIDE SEQUENCE [LARGE SCALE GENOMIC DNA]</scope>
    <source>
        <strain evidence="1">AL3</strain>
        <tissue evidence="1">Liver</tissue>
    </source>
</reference>
<dbReference type="AlphaFoldDB" id="A0ABD6ENX9"/>
<accession>A0ABD6ENX9</accession>
<protein>
    <submittedName>
        <fullName evidence="1">Uncharacterized protein</fullName>
    </submittedName>
</protein>